<dbReference type="EMBL" id="WAEL01000003">
    <property type="protein sequence ID" value="NID10271.1"/>
    <property type="molecule type" value="Genomic_DNA"/>
</dbReference>
<dbReference type="GO" id="GO:0008168">
    <property type="term" value="F:methyltransferase activity"/>
    <property type="evidence" value="ECO:0007669"/>
    <property type="project" value="UniProtKB-KW"/>
</dbReference>
<dbReference type="Proteomes" id="UP000606008">
    <property type="component" value="Unassembled WGS sequence"/>
</dbReference>
<dbReference type="CDD" id="cd02440">
    <property type="entry name" value="AdoMet_MTases"/>
    <property type="match status" value="1"/>
</dbReference>
<accession>A0ABX0QCY6</accession>
<dbReference type="GO" id="GO:0032259">
    <property type="term" value="P:methylation"/>
    <property type="evidence" value="ECO:0007669"/>
    <property type="project" value="UniProtKB-KW"/>
</dbReference>
<evidence type="ECO:0000259" key="4">
    <source>
        <dbReference type="Pfam" id="PF08241"/>
    </source>
</evidence>
<dbReference type="InterPro" id="IPR013216">
    <property type="entry name" value="Methyltransf_11"/>
</dbReference>
<comment type="caution">
    <text evidence="5">The sequence shown here is derived from an EMBL/GenBank/DDBJ whole genome shotgun (WGS) entry which is preliminary data.</text>
</comment>
<keyword evidence="6" id="KW-1185">Reference proteome</keyword>
<keyword evidence="3" id="KW-0808">Transferase</keyword>
<dbReference type="PANTHER" id="PTHR44942:SF4">
    <property type="entry name" value="METHYLTRANSFERASE TYPE 11 DOMAIN-CONTAINING PROTEIN"/>
    <property type="match status" value="1"/>
</dbReference>
<proteinExistence type="inferred from homology"/>
<evidence type="ECO:0000256" key="3">
    <source>
        <dbReference type="ARBA" id="ARBA00022679"/>
    </source>
</evidence>
<dbReference type="SUPFAM" id="SSF53335">
    <property type="entry name" value="S-adenosyl-L-methionine-dependent methyltransferases"/>
    <property type="match status" value="1"/>
</dbReference>
<dbReference type="RefSeq" id="WP_166691654.1">
    <property type="nucleotide sequence ID" value="NZ_WAEL01000003.1"/>
</dbReference>
<organism evidence="5 6">
    <name type="scientific">Fibrivirga algicola</name>
    <dbReference type="NCBI Taxonomy" id="2950420"/>
    <lineage>
        <taxon>Bacteria</taxon>
        <taxon>Pseudomonadati</taxon>
        <taxon>Bacteroidota</taxon>
        <taxon>Cytophagia</taxon>
        <taxon>Cytophagales</taxon>
        <taxon>Spirosomataceae</taxon>
        <taxon>Fibrivirga</taxon>
    </lineage>
</organism>
<name>A0ABX0QCY6_9BACT</name>
<dbReference type="InterPro" id="IPR051052">
    <property type="entry name" value="Diverse_substrate_MTase"/>
</dbReference>
<dbReference type="Gene3D" id="3.40.50.150">
    <property type="entry name" value="Vaccinia Virus protein VP39"/>
    <property type="match status" value="1"/>
</dbReference>
<evidence type="ECO:0000256" key="2">
    <source>
        <dbReference type="ARBA" id="ARBA00022603"/>
    </source>
</evidence>
<comment type="similarity">
    <text evidence="1">Belongs to the methyltransferase superfamily.</text>
</comment>
<keyword evidence="2 5" id="KW-0489">Methyltransferase</keyword>
<dbReference type="InterPro" id="IPR029063">
    <property type="entry name" value="SAM-dependent_MTases_sf"/>
</dbReference>
<sequence>MSVPLDRFSGHAADYARYRIDYPDEVYDYVLTYVPGRQRAWDCATGNGQVAAALARLFEHVEATDLSERQLDNAVQLPTITYRVATAEAPPFADEQFDLVTVAQALHWFNVPVFHEEVQRVLKPNGIIAEWGYGLNQVTPPIDELVRFIYSDVVGFFWDPMRRHIETEYQHLPFDFAEVKQARFTAHRAWPVDWYMNYLRTWSAVQGFQKQHGYDPIDQFEPEFRQLWGTGDRDVCFPIFLRLGMKK</sequence>
<evidence type="ECO:0000256" key="1">
    <source>
        <dbReference type="ARBA" id="ARBA00008361"/>
    </source>
</evidence>
<evidence type="ECO:0000313" key="6">
    <source>
        <dbReference type="Proteomes" id="UP000606008"/>
    </source>
</evidence>
<reference evidence="6" key="2">
    <citation type="submission" date="2023-07" db="EMBL/GenBank/DDBJ databases">
        <authorList>
            <person name="Jung D.-H."/>
        </authorList>
    </citation>
    <scope>NUCLEOTIDE SEQUENCE [LARGE SCALE GENOMIC DNA]</scope>
    <source>
        <strain evidence="6">JA-25</strain>
    </source>
</reference>
<feature type="domain" description="Methyltransferase type 11" evidence="4">
    <location>
        <begin position="42"/>
        <end position="128"/>
    </location>
</feature>
<dbReference type="Pfam" id="PF08241">
    <property type="entry name" value="Methyltransf_11"/>
    <property type="match status" value="1"/>
</dbReference>
<reference evidence="6" key="1">
    <citation type="submission" date="2019-09" db="EMBL/GenBank/DDBJ databases">
        <authorList>
            <person name="Jung D.-H."/>
        </authorList>
    </citation>
    <scope>NUCLEOTIDE SEQUENCE [LARGE SCALE GENOMIC DNA]</scope>
    <source>
        <strain evidence="6">JA-25</strain>
    </source>
</reference>
<gene>
    <name evidence="5" type="ORF">F7231_08800</name>
</gene>
<evidence type="ECO:0000313" key="5">
    <source>
        <dbReference type="EMBL" id="NID10271.1"/>
    </source>
</evidence>
<dbReference type="PANTHER" id="PTHR44942">
    <property type="entry name" value="METHYLTRANSF_11 DOMAIN-CONTAINING PROTEIN"/>
    <property type="match status" value="1"/>
</dbReference>
<protein>
    <submittedName>
        <fullName evidence="5">Class I SAM-dependent methyltransferase</fullName>
    </submittedName>
</protein>